<reference evidence="1" key="1">
    <citation type="submission" date="2018-02" db="EMBL/GenBank/DDBJ databases">
        <title>Rhizophora mucronata_Transcriptome.</title>
        <authorList>
            <person name="Meera S.P."/>
            <person name="Sreeshan A."/>
            <person name="Augustine A."/>
        </authorList>
    </citation>
    <scope>NUCLEOTIDE SEQUENCE</scope>
    <source>
        <tissue evidence="1">Leaf</tissue>
    </source>
</reference>
<organism evidence="1">
    <name type="scientific">Rhizophora mucronata</name>
    <name type="common">Asiatic mangrove</name>
    <dbReference type="NCBI Taxonomy" id="61149"/>
    <lineage>
        <taxon>Eukaryota</taxon>
        <taxon>Viridiplantae</taxon>
        <taxon>Streptophyta</taxon>
        <taxon>Embryophyta</taxon>
        <taxon>Tracheophyta</taxon>
        <taxon>Spermatophyta</taxon>
        <taxon>Magnoliopsida</taxon>
        <taxon>eudicotyledons</taxon>
        <taxon>Gunneridae</taxon>
        <taxon>Pentapetalae</taxon>
        <taxon>rosids</taxon>
        <taxon>fabids</taxon>
        <taxon>Malpighiales</taxon>
        <taxon>Rhizophoraceae</taxon>
        <taxon>Rhizophora</taxon>
    </lineage>
</organism>
<dbReference type="EMBL" id="GGEC01004311">
    <property type="protein sequence ID" value="MBW84794.1"/>
    <property type="molecule type" value="Transcribed_RNA"/>
</dbReference>
<protein>
    <submittedName>
        <fullName evidence="1">Uncharacterized protein</fullName>
    </submittedName>
</protein>
<sequence length="41" mass="4927">MINEHLRSKEQMLRLISFIASIETYVKKRAKCRDFLRGRTS</sequence>
<dbReference type="AlphaFoldDB" id="A0A2P2IUC0"/>
<evidence type="ECO:0000313" key="1">
    <source>
        <dbReference type="EMBL" id="MBW84794.1"/>
    </source>
</evidence>
<proteinExistence type="predicted"/>
<name>A0A2P2IUC0_RHIMU</name>
<accession>A0A2P2IUC0</accession>